<dbReference type="GO" id="GO:0005886">
    <property type="term" value="C:plasma membrane"/>
    <property type="evidence" value="ECO:0007669"/>
    <property type="project" value="UniProtKB-SubCell"/>
</dbReference>
<proteinExistence type="predicted"/>
<dbReference type="InterPro" id="IPR004117">
    <property type="entry name" value="7tm6_olfct_rcpt"/>
</dbReference>
<dbReference type="OMA" id="IQMIVAV"/>
<feature type="transmembrane region" description="Helical" evidence="10">
    <location>
        <begin position="24"/>
        <end position="43"/>
    </location>
</feature>
<evidence type="ECO:0000256" key="5">
    <source>
        <dbReference type="ARBA" id="ARBA00022725"/>
    </source>
</evidence>
<dbReference type="GO" id="GO:0007165">
    <property type="term" value="P:signal transduction"/>
    <property type="evidence" value="ECO:0007669"/>
    <property type="project" value="UniProtKB-KW"/>
</dbReference>
<keyword evidence="12" id="KW-1185">Reference proteome</keyword>
<organism evidence="12">
    <name type="scientific">Camponotus floridanus</name>
    <name type="common">Florida carpenter ant</name>
    <dbReference type="NCBI Taxonomy" id="104421"/>
    <lineage>
        <taxon>Eukaryota</taxon>
        <taxon>Metazoa</taxon>
        <taxon>Ecdysozoa</taxon>
        <taxon>Arthropoda</taxon>
        <taxon>Hexapoda</taxon>
        <taxon>Insecta</taxon>
        <taxon>Pterygota</taxon>
        <taxon>Neoptera</taxon>
        <taxon>Endopterygota</taxon>
        <taxon>Hymenoptera</taxon>
        <taxon>Apocrita</taxon>
        <taxon>Aculeata</taxon>
        <taxon>Formicoidea</taxon>
        <taxon>Formicidae</taxon>
        <taxon>Formicinae</taxon>
        <taxon>Camponotus</taxon>
    </lineage>
</organism>
<dbReference type="GO" id="GO:0004984">
    <property type="term" value="F:olfactory receptor activity"/>
    <property type="evidence" value="ECO:0007669"/>
    <property type="project" value="InterPro"/>
</dbReference>
<name>E2A2U7_CAMFO</name>
<keyword evidence="8" id="KW-0675">Receptor</keyword>
<evidence type="ECO:0000256" key="7">
    <source>
        <dbReference type="ARBA" id="ARBA00023136"/>
    </source>
</evidence>
<keyword evidence="2" id="KW-1003">Cell membrane</keyword>
<keyword evidence="6 10" id="KW-1133">Transmembrane helix</keyword>
<dbReference type="EMBL" id="GL436214">
    <property type="protein sequence ID" value="EFN72254.1"/>
    <property type="molecule type" value="Genomic_DNA"/>
</dbReference>
<evidence type="ECO:0000256" key="2">
    <source>
        <dbReference type="ARBA" id="ARBA00022475"/>
    </source>
</evidence>
<gene>
    <name evidence="11" type="ORF">EAG_04144</name>
</gene>
<evidence type="ECO:0000256" key="1">
    <source>
        <dbReference type="ARBA" id="ARBA00004651"/>
    </source>
</evidence>
<reference evidence="11 12" key="1">
    <citation type="journal article" date="2010" name="Science">
        <title>Genomic comparison of the ants Camponotus floridanus and Harpegnathos saltator.</title>
        <authorList>
            <person name="Bonasio R."/>
            <person name="Zhang G."/>
            <person name="Ye C."/>
            <person name="Mutti N.S."/>
            <person name="Fang X."/>
            <person name="Qin N."/>
            <person name="Donahue G."/>
            <person name="Yang P."/>
            <person name="Li Q."/>
            <person name="Li C."/>
            <person name="Zhang P."/>
            <person name="Huang Z."/>
            <person name="Berger S.L."/>
            <person name="Reinberg D."/>
            <person name="Wang J."/>
            <person name="Liebig J."/>
        </authorList>
    </citation>
    <scope>NUCLEOTIDE SEQUENCE [LARGE SCALE GENOMIC DNA]</scope>
    <source>
        <strain evidence="12">C129</strain>
    </source>
</reference>
<dbReference type="PANTHER" id="PTHR21137:SF35">
    <property type="entry name" value="ODORANT RECEPTOR 19A-RELATED"/>
    <property type="match status" value="1"/>
</dbReference>
<evidence type="ECO:0000313" key="11">
    <source>
        <dbReference type="EMBL" id="EFN72254.1"/>
    </source>
</evidence>
<evidence type="ECO:0000256" key="3">
    <source>
        <dbReference type="ARBA" id="ARBA00022606"/>
    </source>
</evidence>
<keyword evidence="7 10" id="KW-0472">Membrane</keyword>
<feature type="non-terminal residue" evidence="11">
    <location>
        <position position="124"/>
    </location>
</feature>
<feature type="non-terminal residue" evidence="11">
    <location>
        <position position="1"/>
    </location>
</feature>
<keyword evidence="4 10" id="KW-0812">Transmembrane</keyword>
<keyword evidence="3" id="KW-0716">Sensory transduction</keyword>
<dbReference type="PANTHER" id="PTHR21137">
    <property type="entry name" value="ODORANT RECEPTOR"/>
    <property type="match status" value="1"/>
</dbReference>
<accession>E2A2U7</accession>
<dbReference type="InParanoid" id="E2A2U7"/>
<evidence type="ECO:0000256" key="10">
    <source>
        <dbReference type="SAM" id="Phobius"/>
    </source>
</evidence>
<dbReference type="OrthoDB" id="6597368at2759"/>
<sequence>GLLQILEGQLPFRMWVPYDYTSPFLLWFTSIQMIVAVIFATFVNLATETTVLGFCLQICAQIEILKHRLQRMMKSSEKKTSRISLNDESNEIGKLSEYILHHLCIIRFVKQIIKLFYICIYVYI</sequence>
<evidence type="ECO:0000313" key="12">
    <source>
        <dbReference type="Proteomes" id="UP000000311"/>
    </source>
</evidence>
<keyword evidence="5" id="KW-0552">Olfaction</keyword>
<protein>
    <submittedName>
        <fullName evidence="11">Uncharacterized protein</fullName>
    </submittedName>
</protein>
<dbReference type="Pfam" id="PF02949">
    <property type="entry name" value="7tm_6"/>
    <property type="match status" value="1"/>
</dbReference>
<evidence type="ECO:0000256" key="9">
    <source>
        <dbReference type="ARBA" id="ARBA00023224"/>
    </source>
</evidence>
<comment type="subcellular location">
    <subcellularLocation>
        <location evidence="1">Cell membrane</location>
        <topology evidence="1">Multi-pass membrane protein</topology>
    </subcellularLocation>
</comment>
<evidence type="ECO:0000256" key="6">
    <source>
        <dbReference type="ARBA" id="ARBA00022989"/>
    </source>
</evidence>
<evidence type="ECO:0000256" key="4">
    <source>
        <dbReference type="ARBA" id="ARBA00022692"/>
    </source>
</evidence>
<dbReference type="AlphaFoldDB" id="E2A2U7"/>
<keyword evidence="9" id="KW-0807">Transducer</keyword>
<dbReference type="GO" id="GO:0005549">
    <property type="term" value="F:odorant binding"/>
    <property type="evidence" value="ECO:0007669"/>
    <property type="project" value="InterPro"/>
</dbReference>
<dbReference type="Proteomes" id="UP000000311">
    <property type="component" value="Unassembled WGS sequence"/>
</dbReference>
<evidence type="ECO:0000256" key="8">
    <source>
        <dbReference type="ARBA" id="ARBA00023170"/>
    </source>
</evidence>